<dbReference type="Gene3D" id="1.25.10.10">
    <property type="entry name" value="Leucine-rich Repeat Variant"/>
    <property type="match status" value="1"/>
</dbReference>
<reference evidence="1" key="1">
    <citation type="submission" date="2022-10" db="EMBL/GenBank/DDBJ databases">
        <title>The complete genomes of actinobacterial strains from the NBC collection.</title>
        <authorList>
            <person name="Joergensen T.S."/>
            <person name="Alvarez Arevalo M."/>
            <person name="Sterndorff E.B."/>
            <person name="Faurdal D."/>
            <person name="Vuksanovic O."/>
            <person name="Mourched A.-S."/>
            <person name="Charusanti P."/>
            <person name="Shaw S."/>
            <person name="Blin K."/>
            <person name="Weber T."/>
        </authorList>
    </citation>
    <scope>NUCLEOTIDE SEQUENCE</scope>
    <source>
        <strain evidence="1">NBC_01436</strain>
    </source>
</reference>
<dbReference type="EMBL" id="CP109491">
    <property type="protein sequence ID" value="WUX37898.1"/>
    <property type="molecule type" value="Genomic_DNA"/>
</dbReference>
<evidence type="ECO:0000313" key="2">
    <source>
        <dbReference type="Proteomes" id="UP001431926"/>
    </source>
</evidence>
<accession>A0ABZ1ZK34</accession>
<proteinExistence type="predicted"/>
<organism evidence="1 2">
    <name type="scientific">Streptomyces anulatus</name>
    <name type="common">Streptomyces chrysomallus</name>
    <dbReference type="NCBI Taxonomy" id="1892"/>
    <lineage>
        <taxon>Bacteria</taxon>
        <taxon>Bacillati</taxon>
        <taxon>Actinomycetota</taxon>
        <taxon>Actinomycetes</taxon>
        <taxon>Kitasatosporales</taxon>
        <taxon>Streptomycetaceae</taxon>
        <taxon>Streptomyces</taxon>
    </lineage>
</organism>
<protein>
    <recommendedName>
        <fullName evidence="3">HEAT repeat domain-containing protein</fullName>
    </recommendedName>
</protein>
<evidence type="ECO:0008006" key="3">
    <source>
        <dbReference type="Google" id="ProtNLM"/>
    </source>
</evidence>
<name>A0ABZ1ZK34_STRAQ</name>
<gene>
    <name evidence="1" type="ORF">OG367_17420</name>
</gene>
<dbReference type="RefSeq" id="WP_329356475.1">
    <property type="nucleotide sequence ID" value="NZ_CP109490.1"/>
</dbReference>
<keyword evidence="2" id="KW-1185">Reference proteome</keyword>
<dbReference type="InterPro" id="IPR016024">
    <property type="entry name" value="ARM-type_fold"/>
</dbReference>
<dbReference type="Proteomes" id="UP001431926">
    <property type="component" value="Chromosome"/>
</dbReference>
<evidence type="ECO:0000313" key="1">
    <source>
        <dbReference type="EMBL" id="WUX37898.1"/>
    </source>
</evidence>
<dbReference type="InterPro" id="IPR011989">
    <property type="entry name" value="ARM-like"/>
</dbReference>
<dbReference type="SUPFAM" id="SSF48371">
    <property type="entry name" value="ARM repeat"/>
    <property type="match status" value="1"/>
</dbReference>
<sequence length="271" mass="28802">MKDTADAGGGASGELTARFAAEVDWTKVVDLYIPLPDGQYGPDLLERLWSPDLRTADEAQATLHFACCGDGSSVSPAAPEVLPFLVEAVRDPAVAVMVRTQILETLAVLARAGNGARTGPGPRLGGRWRTAPAAWPAAWDRAVDALLPLLADEVEGDEGVRGGVAAALARATHRADDIIGRFLARFEDEPHLSAAEQLVLAVGELAPHAVERREAAVGWLRRRTADAGKGEEPDMDDDTDAWLAWMEQDGHDVRPAAVVALRRALSTAVTP</sequence>